<reference evidence="1" key="1">
    <citation type="submission" date="2014-11" db="EMBL/GenBank/DDBJ databases">
        <authorList>
            <person name="Amaro Gonzalez C."/>
        </authorList>
    </citation>
    <scope>NUCLEOTIDE SEQUENCE</scope>
</reference>
<organism evidence="1">
    <name type="scientific">Anguilla anguilla</name>
    <name type="common">European freshwater eel</name>
    <name type="synonym">Muraena anguilla</name>
    <dbReference type="NCBI Taxonomy" id="7936"/>
    <lineage>
        <taxon>Eukaryota</taxon>
        <taxon>Metazoa</taxon>
        <taxon>Chordata</taxon>
        <taxon>Craniata</taxon>
        <taxon>Vertebrata</taxon>
        <taxon>Euteleostomi</taxon>
        <taxon>Actinopterygii</taxon>
        <taxon>Neopterygii</taxon>
        <taxon>Teleostei</taxon>
        <taxon>Anguilliformes</taxon>
        <taxon>Anguillidae</taxon>
        <taxon>Anguilla</taxon>
    </lineage>
</organism>
<evidence type="ECO:0000313" key="1">
    <source>
        <dbReference type="EMBL" id="JAH44714.1"/>
    </source>
</evidence>
<dbReference type="AlphaFoldDB" id="A0A0E9STL6"/>
<accession>A0A0E9STL6</accession>
<proteinExistence type="predicted"/>
<reference evidence="1" key="2">
    <citation type="journal article" date="2015" name="Fish Shellfish Immunol.">
        <title>Early steps in the European eel (Anguilla anguilla)-Vibrio vulnificus interaction in the gills: Role of the RtxA13 toxin.</title>
        <authorList>
            <person name="Callol A."/>
            <person name="Pajuelo D."/>
            <person name="Ebbesson L."/>
            <person name="Teles M."/>
            <person name="MacKenzie S."/>
            <person name="Amaro C."/>
        </authorList>
    </citation>
    <scope>NUCLEOTIDE SEQUENCE</scope>
</reference>
<dbReference type="EMBL" id="GBXM01063863">
    <property type="protein sequence ID" value="JAH44714.1"/>
    <property type="molecule type" value="Transcribed_RNA"/>
</dbReference>
<sequence length="47" mass="5389">MTSVGPCVSANRGWNGQDHLWRSPEICEHLLETLSWLLFHRGWGTPI</sequence>
<protein>
    <submittedName>
        <fullName evidence="1">Uncharacterized protein</fullName>
    </submittedName>
</protein>
<name>A0A0E9STL6_ANGAN</name>